<evidence type="ECO:0000256" key="1">
    <source>
        <dbReference type="SAM" id="MobiDB-lite"/>
    </source>
</evidence>
<accession>A0AAV2M0T5</accession>
<evidence type="ECO:0000313" key="3">
    <source>
        <dbReference type="Proteomes" id="UP001497482"/>
    </source>
</evidence>
<dbReference type="Proteomes" id="UP001497482">
    <property type="component" value="Chromosome 5"/>
</dbReference>
<protein>
    <submittedName>
        <fullName evidence="2">Uncharacterized protein</fullName>
    </submittedName>
</protein>
<reference evidence="2 3" key="1">
    <citation type="submission" date="2024-04" db="EMBL/GenBank/DDBJ databases">
        <authorList>
            <person name="Waldvogel A.-M."/>
            <person name="Schoenle A."/>
        </authorList>
    </citation>
    <scope>NUCLEOTIDE SEQUENCE [LARGE SCALE GENOMIC DNA]</scope>
</reference>
<gene>
    <name evidence="2" type="ORF">KC01_LOCUS34048</name>
</gene>
<evidence type="ECO:0000313" key="2">
    <source>
        <dbReference type="EMBL" id="CAL1606956.1"/>
    </source>
</evidence>
<sequence>MTMELQELRDQLAQLQSENVLALDTTLMAHQLNSPTYGGSDSSPGGGKLQPPDVRSQTSGGESTGSSTHRAAQEQAAPNLIAPCPKLLQAICGGFRKTGCSPTQVARPGTPLPNEVQLAIKCTSVATQCAMSVIPERSTDDVKVLQQADPAIAPVLAFIQRQCAPGRMEREALDPAARRLTTLLFGHTSGQRRPQVTGWTPTSPTYGQPCPQLTTKTLYPSDSRPAS</sequence>
<feature type="compositionally biased region" description="Polar residues" evidence="1">
    <location>
        <begin position="32"/>
        <end position="43"/>
    </location>
</feature>
<feature type="compositionally biased region" description="Low complexity" evidence="1">
    <location>
        <begin position="56"/>
        <end position="68"/>
    </location>
</feature>
<organism evidence="2 3">
    <name type="scientific">Knipowitschia caucasica</name>
    <name type="common">Caucasian dwarf goby</name>
    <name type="synonym">Pomatoschistus caucasicus</name>
    <dbReference type="NCBI Taxonomy" id="637954"/>
    <lineage>
        <taxon>Eukaryota</taxon>
        <taxon>Metazoa</taxon>
        <taxon>Chordata</taxon>
        <taxon>Craniata</taxon>
        <taxon>Vertebrata</taxon>
        <taxon>Euteleostomi</taxon>
        <taxon>Actinopterygii</taxon>
        <taxon>Neopterygii</taxon>
        <taxon>Teleostei</taxon>
        <taxon>Neoteleostei</taxon>
        <taxon>Acanthomorphata</taxon>
        <taxon>Gobiaria</taxon>
        <taxon>Gobiiformes</taxon>
        <taxon>Gobioidei</taxon>
        <taxon>Gobiidae</taxon>
        <taxon>Gobiinae</taxon>
        <taxon>Knipowitschia</taxon>
    </lineage>
</organism>
<proteinExistence type="predicted"/>
<feature type="region of interest" description="Disordered" evidence="1">
    <location>
        <begin position="189"/>
        <end position="227"/>
    </location>
</feature>
<dbReference type="AlphaFoldDB" id="A0AAV2M0T5"/>
<name>A0AAV2M0T5_KNICA</name>
<dbReference type="EMBL" id="OZ035827">
    <property type="protein sequence ID" value="CAL1606956.1"/>
    <property type="molecule type" value="Genomic_DNA"/>
</dbReference>
<feature type="region of interest" description="Disordered" evidence="1">
    <location>
        <begin position="32"/>
        <end position="74"/>
    </location>
</feature>
<keyword evidence="3" id="KW-1185">Reference proteome</keyword>